<dbReference type="EMBL" id="JPKY01000022">
    <property type="protein sequence ID" value="KFH46149.1"/>
    <property type="molecule type" value="Genomic_DNA"/>
</dbReference>
<dbReference type="OrthoDB" id="63935at2759"/>
<evidence type="ECO:0000256" key="1">
    <source>
        <dbReference type="ARBA" id="ARBA00038376"/>
    </source>
</evidence>
<evidence type="ECO:0000256" key="2">
    <source>
        <dbReference type="SAM" id="SignalP"/>
    </source>
</evidence>
<dbReference type="InterPro" id="IPR016040">
    <property type="entry name" value="NAD(P)-bd_dom"/>
</dbReference>
<name>A0A086T9W7_HAPC1</name>
<evidence type="ECO:0000259" key="3">
    <source>
        <dbReference type="Pfam" id="PF13460"/>
    </source>
</evidence>
<accession>A0A086T9W7</accession>
<keyword evidence="5" id="KW-1185">Reference proteome</keyword>
<evidence type="ECO:0000313" key="4">
    <source>
        <dbReference type="EMBL" id="KFH46149.1"/>
    </source>
</evidence>
<dbReference type="SUPFAM" id="SSF51735">
    <property type="entry name" value="NAD(P)-binding Rossmann-fold domains"/>
    <property type="match status" value="1"/>
</dbReference>
<dbReference type="PANTHER" id="PTHR43355">
    <property type="entry name" value="FLAVIN REDUCTASE (NADPH)"/>
    <property type="match status" value="1"/>
</dbReference>
<organism evidence="4 5">
    <name type="scientific">Hapsidospora chrysogenum (strain ATCC 11550 / CBS 779.69 / DSM 880 / IAM 14645 / JCM 23072 / IMI 49137)</name>
    <name type="common">Acremonium chrysogenum</name>
    <dbReference type="NCBI Taxonomy" id="857340"/>
    <lineage>
        <taxon>Eukaryota</taxon>
        <taxon>Fungi</taxon>
        <taxon>Dikarya</taxon>
        <taxon>Ascomycota</taxon>
        <taxon>Pezizomycotina</taxon>
        <taxon>Sordariomycetes</taxon>
        <taxon>Hypocreomycetidae</taxon>
        <taxon>Hypocreales</taxon>
        <taxon>Bionectriaceae</taxon>
        <taxon>Hapsidospora</taxon>
    </lineage>
</organism>
<comment type="caution">
    <text evidence="4">The sequence shown here is derived from an EMBL/GenBank/DDBJ whole genome shotgun (WGS) entry which is preliminary data.</text>
</comment>
<evidence type="ECO:0000313" key="5">
    <source>
        <dbReference type="Proteomes" id="UP000029964"/>
    </source>
</evidence>
<dbReference type="InterPro" id="IPR051606">
    <property type="entry name" value="Polyketide_Oxido-like"/>
</dbReference>
<dbReference type="GO" id="GO:0042602">
    <property type="term" value="F:riboflavin reductase (NADPH) activity"/>
    <property type="evidence" value="ECO:0007669"/>
    <property type="project" value="TreeGrafter"/>
</dbReference>
<proteinExistence type="inferred from homology"/>
<feature type="signal peptide" evidence="2">
    <location>
        <begin position="1"/>
        <end position="17"/>
    </location>
</feature>
<dbReference type="PANTHER" id="PTHR43355:SF2">
    <property type="entry name" value="FLAVIN REDUCTASE (NADPH)"/>
    <property type="match status" value="1"/>
</dbReference>
<sequence>MPQIIAFLGASGGCGHAALVAALAAGHTCIALCRVPSKLDDLAAQYPETLIVKAGNAHNVADVVPCLVHDGSLVHAISFSIGNKPDMQSMKFADPQVCQKGMKTLLEALATLRRDWALEGNPLVCAISTTGISNERDVPLLFVPFYRFVLATPHADKKVMEDILTASSERFVFVRPSLLVDGDSADKKIRIGVEDVRAGKLESKEVGYTISRDAVGRWIFHNLLDRAEQDSGYEGKAVTLTW</sequence>
<dbReference type="Proteomes" id="UP000029964">
    <property type="component" value="Unassembled WGS sequence"/>
</dbReference>
<dbReference type="STRING" id="857340.A0A086T9W7"/>
<dbReference type="AlphaFoldDB" id="A0A086T9W7"/>
<gene>
    <name evidence="4" type="ORF">ACRE_030160</name>
</gene>
<dbReference type="GO" id="GO:0004074">
    <property type="term" value="F:biliverdin reductase [NAD(P)H] activity"/>
    <property type="evidence" value="ECO:0007669"/>
    <property type="project" value="TreeGrafter"/>
</dbReference>
<dbReference type="HOGENOM" id="CLU_066707_0_0_1"/>
<feature type="domain" description="NAD(P)-binding" evidence="3">
    <location>
        <begin position="9"/>
        <end position="223"/>
    </location>
</feature>
<protein>
    <recommendedName>
        <fullName evidence="3">NAD(P)-binding domain-containing protein</fullName>
    </recommendedName>
</protein>
<dbReference type="Pfam" id="PF13460">
    <property type="entry name" value="NAD_binding_10"/>
    <property type="match status" value="1"/>
</dbReference>
<reference evidence="5" key="1">
    <citation type="journal article" date="2014" name="Genome Announc.">
        <title>Genome sequence and annotation of Acremonium chrysogenum, producer of the beta-lactam antibiotic cephalosporin C.</title>
        <authorList>
            <person name="Terfehr D."/>
            <person name="Dahlmann T.A."/>
            <person name="Specht T."/>
            <person name="Zadra I."/>
            <person name="Kuernsteiner H."/>
            <person name="Kueck U."/>
        </authorList>
    </citation>
    <scope>NUCLEOTIDE SEQUENCE [LARGE SCALE GENOMIC DNA]</scope>
    <source>
        <strain evidence="5">ATCC 11550 / CBS 779.69 / DSM 880 / IAM 14645 / JCM 23072 / IMI 49137</strain>
    </source>
</reference>
<feature type="chain" id="PRO_5001815445" description="NAD(P)-binding domain-containing protein" evidence="2">
    <location>
        <begin position="18"/>
        <end position="242"/>
    </location>
</feature>
<dbReference type="Gene3D" id="3.40.50.720">
    <property type="entry name" value="NAD(P)-binding Rossmann-like Domain"/>
    <property type="match status" value="1"/>
</dbReference>
<dbReference type="InterPro" id="IPR036291">
    <property type="entry name" value="NAD(P)-bd_dom_sf"/>
</dbReference>
<comment type="similarity">
    <text evidence="1">Belongs to the avfA family.</text>
</comment>
<keyword evidence="2" id="KW-0732">Signal</keyword>